<dbReference type="EMBL" id="ASPP01004246">
    <property type="protein sequence ID" value="ETO32375.1"/>
    <property type="molecule type" value="Genomic_DNA"/>
</dbReference>
<gene>
    <name evidence="3" type="ORF">RFI_04742</name>
</gene>
<name>X6P1H3_RETFI</name>
<keyword evidence="4" id="KW-1185">Reference proteome</keyword>
<accession>X6P1H3</accession>
<proteinExistence type="predicted"/>
<keyword evidence="2" id="KW-0472">Membrane</keyword>
<organism evidence="3 4">
    <name type="scientific">Reticulomyxa filosa</name>
    <dbReference type="NCBI Taxonomy" id="46433"/>
    <lineage>
        <taxon>Eukaryota</taxon>
        <taxon>Sar</taxon>
        <taxon>Rhizaria</taxon>
        <taxon>Retaria</taxon>
        <taxon>Foraminifera</taxon>
        <taxon>Monothalamids</taxon>
        <taxon>Reticulomyxidae</taxon>
        <taxon>Reticulomyxa</taxon>
    </lineage>
</organism>
<protein>
    <submittedName>
        <fullName evidence="3">Uncharacterized protein</fullName>
    </submittedName>
</protein>
<dbReference type="Proteomes" id="UP000023152">
    <property type="component" value="Unassembled WGS sequence"/>
</dbReference>
<dbReference type="AlphaFoldDB" id="X6P1H3"/>
<feature type="compositionally biased region" description="Basic and acidic residues" evidence="1">
    <location>
        <begin position="17"/>
        <end position="43"/>
    </location>
</feature>
<evidence type="ECO:0000256" key="1">
    <source>
        <dbReference type="SAM" id="MobiDB-lite"/>
    </source>
</evidence>
<sequence length="200" mass="23374">MSNKKHDDIDESSSSEAELRYQTEKTDEEHLTKSSPREQESDRGYATSQPQTQEIFVTVEKEDPEEEVKIGSTAGRDEKDKDTHRSSEHEEDMQRMLAQATGSRKHWCKHLKNPELIRPLVLTIMAWLLLILMLITINALVAAVFVLVYILYIVECCMSPTWKYLRHRSTNTIDLLGFFFLLRYYALFFPGTKKVYVEFF</sequence>
<reference evidence="3 4" key="1">
    <citation type="journal article" date="2013" name="Curr. Biol.">
        <title>The Genome of the Foraminiferan Reticulomyxa filosa.</title>
        <authorList>
            <person name="Glockner G."/>
            <person name="Hulsmann N."/>
            <person name="Schleicher M."/>
            <person name="Noegel A.A."/>
            <person name="Eichinger L."/>
            <person name="Gallinger C."/>
            <person name="Pawlowski J."/>
            <person name="Sierra R."/>
            <person name="Euteneuer U."/>
            <person name="Pillet L."/>
            <person name="Moustafa A."/>
            <person name="Platzer M."/>
            <person name="Groth M."/>
            <person name="Szafranski K."/>
            <person name="Schliwa M."/>
        </authorList>
    </citation>
    <scope>NUCLEOTIDE SEQUENCE [LARGE SCALE GENOMIC DNA]</scope>
</reference>
<evidence type="ECO:0000313" key="3">
    <source>
        <dbReference type="EMBL" id="ETO32375.1"/>
    </source>
</evidence>
<feature type="transmembrane region" description="Helical" evidence="2">
    <location>
        <begin position="173"/>
        <end position="191"/>
    </location>
</feature>
<feature type="transmembrane region" description="Helical" evidence="2">
    <location>
        <begin position="124"/>
        <end position="152"/>
    </location>
</feature>
<keyword evidence="2" id="KW-0812">Transmembrane</keyword>
<evidence type="ECO:0000313" key="4">
    <source>
        <dbReference type="Proteomes" id="UP000023152"/>
    </source>
</evidence>
<feature type="compositionally biased region" description="Basic and acidic residues" evidence="1">
    <location>
        <begin position="75"/>
        <end position="94"/>
    </location>
</feature>
<comment type="caution">
    <text evidence="3">The sequence shown here is derived from an EMBL/GenBank/DDBJ whole genome shotgun (WGS) entry which is preliminary data.</text>
</comment>
<feature type="compositionally biased region" description="Polar residues" evidence="1">
    <location>
        <begin position="46"/>
        <end position="55"/>
    </location>
</feature>
<feature type="region of interest" description="Disordered" evidence="1">
    <location>
        <begin position="1"/>
        <end position="96"/>
    </location>
</feature>
<keyword evidence="2" id="KW-1133">Transmembrane helix</keyword>
<evidence type="ECO:0000256" key="2">
    <source>
        <dbReference type="SAM" id="Phobius"/>
    </source>
</evidence>